<dbReference type="HOGENOM" id="CLU_111220_1_1_1"/>
<dbReference type="UniPathway" id="UPA00378"/>
<evidence type="ECO:0000256" key="3">
    <source>
        <dbReference type="ARBA" id="ARBA00009386"/>
    </source>
</evidence>
<evidence type="ECO:0000256" key="9">
    <source>
        <dbReference type="SAM" id="MobiDB-lite"/>
    </source>
</evidence>
<dbReference type="Pfam" id="PF02109">
    <property type="entry name" value="DAD"/>
    <property type="match status" value="1"/>
</dbReference>
<feature type="transmembrane region" description="Helical" evidence="8">
    <location>
        <begin position="90"/>
        <end position="114"/>
    </location>
</feature>
<evidence type="ECO:0000313" key="11">
    <source>
        <dbReference type="Proteomes" id="UP000002866"/>
    </source>
</evidence>
<protein>
    <recommendedName>
        <fullName evidence="8">Dolichyl-diphosphooligosaccharide--protein glycosyltransferase subunit OST2</fullName>
        <shortName evidence="8">Oligosaccharyl transferase subunit OST2</shortName>
    </recommendedName>
</protein>
<feature type="transmembrane region" description="Helical" evidence="8">
    <location>
        <begin position="62"/>
        <end position="84"/>
    </location>
</feature>
<evidence type="ECO:0000256" key="8">
    <source>
        <dbReference type="RuleBase" id="RU361136"/>
    </source>
</evidence>
<dbReference type="RefSeq" id="XP_004178502.1">
    <property type="nucleotide sequence ID" value="XM_004178454.1"/>
</dbReference>
<reference evidence="10 11" key="1">
    <citation type="journal article" date="2011" name="Proc. Natl. Acad. Sci. U.S.A.">
        <title>Evolutionary erosion of yeast sex chromosomes by mating-type switching accidents.</title>
        <authorList>
            <person name="Gordon J.L."/>
            <person name="Armisen D."/>
            <person name="Proux-Wera E."/>
            <person name="Oheigeartaigh S.S."/>
            <person name="Byrne K.P."/>
            <person name="Wolfe K.H."/>
        </authorList>
    </citation>
    <scope>NUCLEOTIDE SEQUENCE [LARGE SCALE GENOMIC DNA]</scope>
    <source>
        <strain evidence="11">ATCC 34711 / CBS 6284 / DSM 70876 / NBRC 10599 / NRRL Y-10934 / UCD 77-7</strain>
    </source>
</reference>
<gene>
    <name evidence="10" type="primary">TBLA0B01400</name>
    <name evidence="10" type="ORF">TBLA_0B01400</name>
</gene>
<dbReference type="AlphaFoldDB" id="I2GXY1"/>
<keyword evidence="11" id="KW-1185">Reference proteome</keyword>
<dbReference type="STRING" id="1071380.I2GXY1"/>
<dbReference type="eggNOG" id="KOG1746">
    <property type="taxonomic scope" value="Eukaryota"/>
</dbReference>
<comment type="similarity">
    <text evidence="3 8">Belongs to the DAD/OST2 family.</text>
</comment>
<evidence type="ECO:0000256" key="7">
    <source>
        <dbReference type="ARBA" id="ARBA00023136"/>
    </source>
</evidence>
<dbReference type="PANTHER" id="PTHR10705">
    <property type="entry name" value="DOLICHYL-DIPHOSPHOOLIGOSACCHARIDE--PROTEIN GLYCOSYLTRANSFERASE SUBUNIT DAD1"/>
    <property type="match status" value="1"/>
</dbReference>
<keyword evidence="4 8" id="KW-0812">Transmembrane</keyword>
<keyword evidence="5 8" id="KW-0256">Endoplasmic reticulum</keyword>
<keyword evidence="6 8" id="KW-1133">Transmembrane helix</keyword>
<dbReference type="OrthoDB" id="445566at2759"/>
<feature type="compositionally biased region" description="Low complexity" evidence="9">
    <location>
        <begin position="8"/>
        <end position="28"/>
    </location>
</feature>
<keyword evidence="7 8" id="KW-0472">Membrane</keyword>
<evidence type="ECO:0000256" key="1">
    <source>
        <dbReference type="ARBA" id="ARBA00004477"/>
    </source>
</evidence>
<comment type="pathway">
    <text evidence="2 8">Protein modification; protein glycosylation.</text>
</comment>
<feature type="transmembrane region" description="Helical" evidence="8">
    <location>
        <begin position="126"/>
        <end position="145"/>
    </location>
</feature>
<feature type="region of interest" description="Disordered" evidence="9">
    <location>
        <begin position="1"/>
        <end position="28"/>
    </location>
</feature>
<dbReference type="GeneID" id="14494070"/>
<comment type="subunit">
    <text evidence="8">Component of the oligosaccharyltransferase (OST) complex.</text>
</comment>
<dbReference type="KEGG" id="tbl:TBLA_0B01400"/>
<dbReference type="GO" id="GO:0006487">
    <property type="term" value="P:protein N-linked glycosylation"/>
    <property type="evidence" value="ECO:0007669"/>
    <property type="project" value="EnsemblFungi"/>
</dbReference>
<dbReference type="PANTHER" id="PTHR10705:SF0">
    <property type="entry name" value="DOLICHYL-DIPHOSPHOOLIGOSACCHARIDE--PROTEIN GLYCOSYLTRANSFERASE SUBUNIT DAD1"/>
    <property type="match status" value="1"/>
</dbReference>
<evidence type="ECO:0000313" key="10">
    <source>
        <dbReference type="EMBL" id="CCH58983.1"/>
    </source>
</evidence>
<dbReference type="FunCoup" id="I2GXY1">
    <property type="interactions" value="764"/>
</dbReference>
<comment type="function">
    <text evidence="8">Subunit of the oligosaccharyl transferase (OST) complex that catalyzes the initial transfer of a defined glycan (Glc(3)Man(9)GlcNAc(2) in eukaryotes) from the lipid carrier dolichol-pyrophosphate to an asparagine residue within an Asn-X-Ser/Thr consensus motif in nascent polypeptide chains, the first step in protein N-glycosylation. N-glycosylation occurs cotranslationally and the complex associates with the Sec61 complex at the channel-forming translocon complex that mediates protein translocation across the endoplasmic reticulum (ER). All subunits are required for a maximal enzyme activity.</text>
</comment>
<dbReference type="OMA" id="DNYPFNA"/>
<organism evidence="10 11">
    <name type="scientific">Henningerozyma blattae (strain ATCC 34711 / CBS 6284 / DSM 70876 / NBRC 10599 / NRRL Y-10934 / UCD 77-7)</name>
    <name type="common">Yeast</name>
    <name type="synonym">Tetrapisispora blattae</name>
    <dbReference type="NCBI Taxonomy" id="1071380"/>
    <lineage>
        <taxon>Eukaryota</taxon>
        <taxon>Fungi</taxon>
        <taxon>Dikarya</taxon>
        <taxon>Ascomycota</taxon>
        <taxon>Saccharomycotina</taxon>
        <taxon>Saccharomycetes</taxon>
        <taxon>Saccharomycetales</taxon>
        <taxon>Saccharomycetaceae</taxon>
        <taxon>Henningerozyma</taxon>
    </lineage>
</organism>
<dbReference type="Proteomes" id="UP000002866">
    <property type="component" value="Chromosome 2"/>
</dbReference>
<evidence type="ECO:0000256" key="2">
    <source>
        <dbReference type="ARBA" id="ARBA00004922"/>
    </source>
</evidence>
<proteinExistence type="inferred from homology"/>
<dbReference type="PIRSF" id="PIRSF005588">
    <property type="entry name" value="DAD"/>
    <property type="match status" value="1"/>
</dbReference>
<dbReference type="InParanoid" id="I2GXY1"/>
<sequence length="146" mass="16690">MAQKVKNSKTIPKSSNISSSTKSVSHTTNKTTHGIFQDFQDAFNATIQHYWKQHEQDKRLRLIDIMCIFMVVVAALQCIFMILIRDNFPFNAFLSGFIICVGQFVLLVSLRLQMVSDFEGISKNRAFGEFVIASLILHFISLHFIN</sequence>
<comment type="subcellular location">
    <subcellularLocation>
        <location evidence="1 8">Endoplasmic reticulum membrane</location>
        <topology evidence="1 8">Multi-pass membrane protein</topology>
    </subcellularLocation>
</comment>
<name>I2GXY1_HENB6</name>
<accession>I2GXY1</accession>
<evidence type="ECO:0000256" key="6">
    <source>
        <dbReference type="ARBA" id="ARBA00022989"/>
    </source>
</evidence>
<evidence type="ECO:0000256" key="5">
    <source>
        <dbReference type="ARBA" id="ARBA00022824"/>
    </source>
</evidence>
<dbReference type="EMBL" id="HE806317">
    <property type="protein sequence ID" value="CCH58983.1"/>
    <property type="molecule type" value="Genomic_DNA"/>
</dbReference>
<dbReference type="InterPro" id="IPR003038">
    <property type="entry name" value="DAD/Ost2"/>
</dbReference>
<dbReference type="GO" id="GO:0008250">
    <property type="term" value="C:oligosaccharyltransferase complex"/>
    <property type="evidence" value="ECO:0007669"/>
    <property type="project" value="EnsemblFungi"/>
</dbReference>
<evidence type="ECO:0000256" key="4">
    <source>
        <dbReference type="ARBA" id="ARBA00022692"/>
    </source>
</evidence>